<keyword evidence="3" id="KW-1185">Reference proteome</keyword>
<reference evidence="2" key="1">
    <citation type="journal article" date="2020" name="Stud. Mycol.">
        <title>101 Dothideomycetes genomes: a test case for predicting lifestyles and emergence of pathogens.</title>
        <authorList>
            <person name="Haridas S."/>
            <person name="Albert R."/>
            <person name="Binder M."/>
            <person name="Bloem J."/>
            <person name="Labutti K."/>
            <person name="Salamov A."/>
            <person name="Andreopoulos B."/>
            <person name="Baker S."/>
            <person name="Barry K."/>
            <person name="Bills G."/>
            <person name="Bluhm B."/>
            <person name="Cannon C."/>
            <person name="Castanera R."/>
            <person name="Culley D."/>
            <person name="Daum C."/>
            <person name="Ezra D."/>
            <person name="Gonzalez J."/>
            <person name="Henrissat B."/>
            <person name="Kuo A."/>
            <person name="Liang C."/>
            <person name="Lipzen A."/>
            <person name="Lutzoni F."/>
            <person name="Magnuson J."/>
            <person name="Mondo S."/>
            <person name="Nolan M."/>
            <person name="Ohm R."/>
            <person name="Pangilinan J."/>
            <person name="Park H.-J."/>
            <person name="Ramirez L."/>
            <person name="Alfaro M."/>
            <person name="Sun H."/>
            <person name="Tritt A."/>
            <person name="Yoshinaga Y."/>
            <person name="Zwiers L.-H."/>
            <person name="Turgeon B."/>
            <person name="Goodwin S."/>
            <person name="Spatafora J."/>
            <person name="Crous P."/>
            <person name="Grigoriev I."/>
        </authorList>
    </citation>
    <scope>NUCLEOTIDE SEQUENCE</scope>
    <source>
        <strain evidence="2">CBS 121167</strain>
    </source>
</reference>
<dbReference type="AlphaFoldDB" id="A0A6A6B7U0"/>
<evidence type="ECO:0000313" key="3">
    <source>
        <dbReference type="Proteomes" id="UP000799438"/>
    </source>
</evidence>
<feature type="region of interest" description="Disordered" evidence="1">
    <location>
        <begin position="200"/>
        <end position="230"/>
    </location>
</feature>
<evidence type="ECO:0000256" key="1">
    <source>
        <dbReference type="SAM" id="MobiDB-lite"/>
    </source>
</evidence>
<dbReference type="EMBL" id="ML995492">
    <property type="protein sequence ID" value="KAF2139628.1"/>
    <property type="molecule type" value="Genomic_DNA"/>
</dbReference>
<protein>
    <submittedName>
        <fullName evidence="2">Uncharacterized protein</fullName>
    </submittedName>
</protein>
<sequence>MPPPSHRIASQMGYVLAGAAGARQIDRQAGHAPTTTKDPLLPDRCMQWTRRAWLAAVVRISRASAVCHGSLSFAIAARLGVCAGAASPTPLLLLWCPIRRQTRALTSLSLRRRTHARLTICSTCRRAIPTTTATTWDAPSPPRSLPLNGVLAFLLHAGPASGAVLKNGAYLGRPCRFCLLACPATKSVFGSPSRLAPRSLARSLSFPGPGPRADAGDQGRTRAHLAPRSNQRLAARIPGVPFQ</sequence>
<proteinExistence type="predicted"/>
<gene>
    <name evidence="2" type="ORF">K452DRAFT_63161</name>
</gene>
<accession>A0A6A6B7U0</accession>
<dbReference type="Proteomes" id="UP000799438">
    <property type="component" value="Unassembled WGS sequence"/>
</dbReference>
<dbReference type="GeneID" id="54304443"/>
<evidence type="ECO:0000313" key="2">
    <source>
        <dbReference type="EMBL" id="KAF2139628.1"/>
    </source>
</evidence>
<organism evidence="2 3">
    <name type="scientific">Aplosporella prunicola CBS 121167</name>
    <dbReference type="NCBI Taxonomy" id="1176127"/>
    <lineage>
        <taxon>Eukaryota</taxon>
        <taxon>Fungi</taxon>
        <taxon>Dikarya</taxon>
        <taxon>Ascomycota</taxon>
        <taxon>Pezizomycotina</taxon>
        <taxon>Dothideomycetes</taxon>
        <taxon>Dothideomycetes incertae sedis</taxon>
        <taxon>Botryosphaeriales</taxon>
        <taxon>Aplosporellaceae</taxon>
        <taxon>Aplosporella</taxon>
    </lineage>
</organism>
<dbReference type="RefSeq" id="XP_033395341.1">
    <property type="nucleotide sequence ID" value="XM_033546936.1"/>
</dbReference>
<name>A0A6A6B7U0_9PEZI</name>